<dbReference type="InterPro" id="IPR000719">
    <property type="entry name" value="Prot_kinase_dom"/>
</dbReference>
<dbReference type="PANTHER" id="PTHR43289:SF6">
    <property type="entry name" value="SERINE_THREONINE-PROTEIN KINASE NEKL-3"/>
    <property type="match status" value="1"/>
</dbReference>
<feature type="transmembrane region" description="Helical" evidence="9">
    <location>
        <begin position="345"/>
        <end position="372"/>
    </location>
</feature>
<feature type="transmembrane region" description="Helical" evidence="9">
    <location>
        <begin position="308"/>
        <end position="333"/>
    </location>
</feature>
<evidence type="ECO:0000256" key="5">
    <source>
        <dbReference type="ARBA" id="ARBA00022777"/>
    </source>
</evidence>
<dbReference type="AlphaFoldDB" id="A0AAU2UW48"/>
<keyword evidence="9" id="KW-1133">Transmembrane helix</keyword>
<feature type="domain" description="Protein kinase" evidence="10">
    <location>
        <begin position="11"/>
        <end position="273"/>
    </location>
</feature>
<dbReference type="GO" id="GO:0005524">
    <property type="term" value="F:ATP binding"/>
    <property type="evidence" value="ECO:0007669"/>
    <property type="project" value="UniProtKB-UniRule"/>
</dbReference>
<dbReference type="EC" id="2.7.11.1" evidence="1"/>
<evidence type="ECO:0000259" key="10">
    <source>
        <dbReference type="PROSITE" id="PS50011"/>
    </source>
</evidence>
<dbReference type="GO" id="GO:0004674">
    <property type="term" value="F:protein serine/threonine kinase activity"/>
    <property type="evidence" value="ECO:0007669"/>
    <property type="project" value="UniProtKB-KW"/>
</dbReference>
<gene>
    <name evidence="11" type="ORF">OG549_00185</name>
</gene>
<sequence>MEPGVVLSGRYRLERLLGHGGMGEVWVAHDGGLDRTVAVKIVLRGSDADPGLIARLRREARTAGGLQHPGITVVHDVGEHESRPYFVMELLDGQDFAALLDEHPGGLPVDLAVELVAPVAEALDYAHRQQVVHRDLKPSNLMRLADGGIKVCDFGLALDTRAGGRLTPQGMVLGTPAFMAPELWRAEPANAASDLYALGVTLHTLLAGTPPFPGPTMETLRHQHLTMPPPPLRQLRPDIPAELDGLLQGLLAKNPVDRPSSALHVAQALRTVLGARQTPHTPTLRQEGTARRPSSDGATTLTARRRDIVFGTISILAMLMFAVLAVGGVLIGAKQQDFVDGSWQNNALVGFCVMGAGGAVLGALGGFVGGWWTKPDTLTLDGQGLTVTRQDRQPGSFLVRWDSLERIALDGDGNEAELLAWFSPSHKPKGKWLARNGIAKRRGGSYLLYHSHFFAPQSVKADRLREVLPQYAGHLYVDPDHLPET</sequence>
<name>A0AAU2UW48_9ACTN</name>
<dbReference type="PANTHER" id="PTHR43289">
    <property type="entry name" value="MITOGEN-ACTIVATED PROTEIN KINASE KINASE KINASE 20-RELATED"/>
    <property type="match status" value="1"/>
</dbReference>
<evidence type="ECO:0000256" key="3">
    <source>
        <dbReference type="ARBA" id="ARBA00022679"/>
    </source>
</evidence>
<evidence type="ECO:0000256" key="9">
    <source>
        <dbReference type="SAM" id="Phobius"/>
    </source>
</evidence>
<accession>A0AAU2UW48</accession>
<evidence type="ECO:0000313" key="11">
    <source>
        <dbReference type="EMBL" id="WTW59197.1"/>
    </source>
</evidence>
<keyword evidence="6 7" id="KW-0067">ATP-binding</keyword>
<keyword evidence="3" id="KW-0808">Transferase</keyword>
<keyword evidence="9" id="KW-0812">Transmembrane</keyword>
<evidence type="ECO:0000256" key="1">
    <source>
        <dbReference type="ARBA" id="ARBA00012513"/>
    </source>
</evidence>
<evidence type="ECO:0000256" key="2">
    <source>
        <dbReference type="ARBA" id="ARBA00022527"/>
    </source>
</evidence>
<evidence type="ECO:0000256" key="8">
    <source>
        <dbReference type="SAM" id="MobiDB-lite"/>
    </source>
</evidence>
<protein>
    <recommendedName>
        <fullName evidence="1">non-specific serine/threonine protein kinase</fullName>
        <ecNumber evidence="1">2.7.11.1</ecNumber>
    </recommendedName>
</protein>
<dbReference type="PROSITE" id="PS00107">
    <property type="entry name" value="PROTEIN_KINASE_ATP"/>
    <property type="match status" value="1"/>
</dbReference>
<dbReference type="CDD" id="cd14014">
    <property type="entry name" value="STKc_PknB_like"/>
    <property type="match status" value="1"/>
</dbReference>
<dbReference type="SMART" id="SM00220">
    <property type="entry name" value="S_TKc"/>
    <property type="match status" value="1"/>
</dbReference>
<reference evidence="11" key="1">
    <citation type="submission" date="2022-10" db="EMBL/GenBank/DDBJ databases">
        <title>The complete genomes of actinobacterial strains from the NBC collection.</title>
        <authorList>
            <person name="Joergensen T.S."/>
            <person name="Alvarez Arevalo M."/>
            <person name="Sterndorff E.B."/>
            <person name="Faurdal D."/>
            <person name="Vuksanovic O."/>
            <person name="Mourched A.-S."/>
            <person name="Charusanti P."/>
            <person name="Shaw S."/>
            <person name="Blin K."/>
            <person name="Weber T."/>
        </authorList>
    </citation>
    <scope>NUCLEOTIDE SEQUENCE</scope>
    <source>
        <strain evidence="11">NBC_00003</strain>
    </source>
</reference>
<dbReference type="PROSITE" id="PS50011">
    <property type="entry name" value="PROTEIN_KINASE_DOM"/>
    <property type="match status" value="1"/>
</dbReference>
<keyword evidence="9" id="KW-0472">Membrane</keyword>
<feature type="region of interest" description="Disordered" evidence="8">
    <location>
        <begin position="278"/>
        <end position="298"/>
    </location>
</feature>
<evidence type="ECO:0000256" key="6">
    <source>
        <dbReference type="ARBA" id="ARBA00022840"/>
    </source>
</evidence>
<keyword evidence="5 11" id="KW-0418">Kinase</keyword>
<feature type="binding site" evidence="7">
    <location>
        <position position="40"/>
    </location>
    <ligand>
        <name>ATP</name>
        <dbReference type="ChEBI" id="CHEBI:30616"/>
    </ligand>
</feature>
<dbReference type="Gene3D" id="3.30.200.20">
    <property type="entry name" value="Phosphorylase Kinase, domain 1"/>
    <property type="match status" value="1"/>
</dbReference>
<evidence type="ECO:0000256" key="7">
    <source>
        <dbReference type="PROSITE-ProRule" id="PRU10141"/>
    </source>
</evidence>
<proteinExistence type="predicted"/>
<dbReference type="SUPFAM" id="SSF56112">
    <property type="entry name" value="Protein kinase-like (PK-like)"/>
    <property type="match status" value="1"/>
</dbReference>
<dbReference type="EMBL" id="CP108318">
    <property type="protein sequence ID" value="WTW59197.1"/>
    <property type="molecule type" value="Genomic_DNA"/>
</dbReference>
<evidence type="ECO:0000256" key="4">
    <source>
        <dbReference type="ARBA" id="ARBA00022741"/>
    </source>
</evidence>
<keyword evidence="2 11" id="KW-0723">Serine/threonine-protein kinase</keyword>
<keyword evidence="4 7" id="KW-0547">Nucleotide-binding</keyword>
<dbReference type="InterPro" id="IPR017441">
    <property type="entry name" value="Protein_kinase_ATP_BS"/>
</dbReference>
<dbReference type="Pfam" id="PF00069">
    <property type="entry name" value="Pkinase"/>
    <property type="match status" value="1"/>
</dbReference>
<dbReference type="InterPro" id="IPR011009">
    <property type="entry name" value="Kinase-like_dom_sf"/>
</dbReference>
<organism evidence="11">
    <name type="scientific">Streptomyces sp. NBC_00003</name>
    <dbReference type="NCBI Taxonomy" id="2903608"/>
    <lineage>
        <taxon>Bacteria</taxon>
        <taxon>Bacillati</taxon>
        <taxon>Actinomycetota</taxon>
        <taxon>Actinomycetes</taxon>
        <taxon>Kitasatosporales</taxon>
        <taxon>Streptomycetaceae</taxon>
        <taxon>Streptomyces</taxon>
    </lineage>
</organism>
<dbReference type="Gene3D" id="1.10.510.10">
    <property type="entry name" value="Transferase(Phosphotransferase) domain 1"/>
    <property type="match status" value="1"/>
</dbReference>